<sequence length="78" mass="9232">MVKVGTIIKVGVVFQGSKIIPRWFIWESRKYEVRSLDFTWEESQGLEKIIRFSVRDGINSYELAYNTIQMNWALENIC</sequence>
<protein>
    <submittedName>
        <fullName evidence="1">Uncharacterized protein</fullName>
    </submittedName>
</protein>
<evidence type="ECO:0000313" key="1">
    <source>
        <dbReference type="EMBL" id="PIS29123.1"/>
    </source>
</evidence>
<dbReference type="Proteomes" id="UP000231343">
    <property type="component" value="Unassembled WGS sequence"/>
</dbReference>
<accession>A0A2H0XW25</accession>
<name>A0A2H0XW25_UNCSA</name>
<dbReference type="AlphaFoldDB" id="A0A2H0XW25"/>
<gene>
    <name evidence="1" type="ORF">COT42_06135</name>
</gene>
<organism evidence="1 2">
    <name type="scientific">Candidatus Saganbacteria bacterium CG08_land_8_20_14_0_20_45_16</name>
    <dbReference type="NCBI Taxonomy" id="2014293"/>
    <lineage>
        <taxon>Bacteria</taxon>
        <taxon>Bacillati</taxon>
        <taxon>Saganbacteria</taxon>
    </lineage>
</organism>
<proteinExistence type="predicted"/>
<evidence type="ECO:0000313" key="2">
    <source>
        <dbReference type="Proteomes" id="UP000231343"/>
    </source>
</evidence>
<dbReference type="EMBL" id="PEYM01000101">
    <property type="protein sequence ID" value="PIS29123.1"/>
    <property type="molecule type" value="Genomic_DNA"/>
</dbReference>
<reference evidence="1 2" key="1">
    <citation type="submission" date="2017-09" db="EMBL/GenBank/DDBJ databases">
        <title>Depth-based differentiation of microbial function through sediment-hosted aquifers and enrichment of novel symbionts in the deep terrestrial subsurface.</title>
        <authorList>
            <person name="Probst A.J."/>
            <person name="Ladd B."/>
            <person name="Jarett J.K."/>
            <person name="Geller-Mcgrath D.E."/>
            <person name="Sieber C.M."/>
            <person name="Emerson J.B."/>
            <person name="Anantharaman K."/>
            <person name="Thomas B.C."/>
            <person name="Malmstrom R."/>
            <person name="Stieglmeier M."/>
            <person name="Klingl A."/>
            <person name="Woyke T."/>
            <person name="Ryan C.M."/>
            <person name="Banfield J.F."/>
        </authorList>
    </citation>
    <scope>NUCLEOTIDE SEQUENCE [LARGE SCALE GENOMIC DNA]</scope>
    <source>
        <strain evidence="1">CG08_land_8_20_14_0_20_45_16</strain>
    </source>
</reference>
<comment type="caution">
    <text evidence="1">The sequence shown here is derived from an EMBL/GenBank/DDBJ whole genome shotgun (WGS) entry which is preliminary data.</text>
</comment>